<organism evidence="1 2">
    <name type="scientific">Cylindrobasidium torrendii FP15055 ss-10</name>
    <dbReference type="NCBI Taxonomy" id="1314674"/>
    <lineage>
        <taxon>Eukaryota</taxon>
        <taxon>Fungi</taxon>
        <taxon>Dikarya</taxon>
        <taxon>Basidiomycota</taxon>
        <taxon>Agaricomycotina</taxon>
        <taxon>Agaricomycetes</taxon>
        <taxon>Agaricomycetidae</taxon>
        <taxon>Agaricales</taxon>
        <taxon>Marasmiineae</taxon>
        <taxon>Physalacriaceae</taxon>
        <taxon>Cylindrobasidium</taxon>
    </lineage>
</organism>
<reference evidence="1 2" key="1">
    <citation type="journal article" date="2015" name="Fungal Genet. Biol.">
        <title>Evolution of novel wood decay mechanisms in Agaricales revealed by the genome sequences of Fistulina hepatica and Cylindrobasidium torrendii.</title>
        <authorList>
            <person name="Floudas D."/>
            <person name="Held B.W."/>
            <person name="Riley R."/>
            <person name="Nagy L.G."/>
            <person name="Koehler G."/>
            <person name="Ransdell A.S."/>
            <person name="Younus H."/>
            <person name="Chow J."/>
            <person name="Chiniquy J."/>
            <person name="Lipzen A."/>
            <person name="Tritt A."/>
            <person name="Sun H."/>
            <person name="Haridas S."/>
            <person name="LaButti K."/>
            <person name="Ohm R.A."/>
            <person name="Kues U."/>
            <person name="Blanchette R.A."/>
            <person name="Grigoriev I.V."/>
            <person name="Minto R.E."/>
            <person name="Hibbett D.S."/>
        </authorList>
    </citation>
    <scope>NUCLEOTIDE SEQUENCE [LARGE SCALE GENOMIC DNA]</scope>
    <source>
        <strain evidence="1 2">FP15055 ss-10</strain>
    </source>
</reference>
<gene>
    <name evidence="1" type="ORF">CYLTODRAFT_427765</name>
</gene>
<dbReference type="SUPFAM" id="SSF52096">
    <property type="entry name" value="ClpP/crotonase"/>
    <property type="match status" value="1"/>
</dbReference>
<accession>A0A0D7ASM8</accession>
<dbReference type="Gene3D" id="3.90.226.10">
    <property type="entry name" value="2-enoyl-CoA Hydratase, Chain A, domain 1"/>
    <property type="match status" value="1"/>
</dbReference>
<keyword evidence="2" id="KW-1185">Reference proteome</keyword>
<sequence>MVHPDESLPVVRAGPRPALVSHRRPAPLFLEAESHPLISILTLPMVLSPLALRYDTMQYISAPASVASMGLFLLAAGEKGKRHALPNSG</sequence>
<protein>
    <submittedName>
        <fullName evidence="1">Uncharacterized protein</fullName>
    </submittedName>
</protein>
<dbReference type="InterPro" id="IPR029045">
    <property type="entry name" value="ClpP/crotonase-like_dom_sf"/>
</dbReference>
<dbReference type="Pfam" id="PF00574">
    <property type="entry name" value="CLP_protease"/>
    <property type="match status" value="1"/>
</dbReference>
<evidence type="ECO:0000313" key="2">
    <source>
        <dbReference type="Proteomes" id="UP000054007"/>
    </source>
</evidence>
<dbReference type="Proteomes" id="UP000054007">
    <property type="component" value="Unassembled WGS sequence"/>
</dbReference>
<proteinExistence type="predicted"/>
<evidence type="ECO:0000313" key="1">
    <source>
        <dbReference type="EMBL" id="KIY60839.1"/>
    </source>
</evidence>
<dbReference type="OrthoDB" id="2017408at2759"/>
<dbReference type="InterPro" id="IPR023562">
    <property type="entry name" value="ClpP/TepA"/>
</dbReference>
<dbReference type="EMBL" id="KN881212">
    <property type="protein sequence ID" value="KIY60839.1"/>
    <property type="molecule type" value="Genomic_DNA"/>
</dbReference>
<name>A0A0D7ASM8_9AGAR</name>
<dbReference type="AlphaFoldDB" id="A0A0D7ASM8"/>